<feature type="transmembrane region" description="Helical" evidence="3">
    <location>
        <begin position="6"/>
        <end position="26"/>
    </location>
</feature>
<protein>
    <submittedName>
        <fullName evidence="5">Alpha/beta hydrolase</fullName>
    </submittedName>
</protein>
<sequence>MLEFLLSLFFIVCGIILGALAIGYLWGWLYRFETHQDETSYLMTADGWRLAVHRYRPKTAQVTYPVVLCHGLDSNRYIFDLTPGPSLARYLAQHGLDVWVAELRGAGMSDRPGLFVTDVPRSWSFDDHLKYDVPAVIAHVLARTGADKVHWIGHSMGGILIQAYLAAHPDAAVASVIAVGAPADFRRIRMKGVRLLAMIKPLLRAFPVPPMPFNGRLVLPIAHRLPSFLLGLFYPPNISPAVARQMVAVGSELITSTKLWLDFGRFVQTGELASEDGEPYLRHLDQCATPMLLFAGSKDLMAPPEAVKAAIGENAAGERRYHVFGKTEGTDEDYGHIDMIVGKRAHAEVYPAMVEWLMQKSGVHSQSSSAGEREAEHP</sequence>
<keyword evidence="3" id="KW-0812">Transmembrane</keyword>
<comment type="caution">
    <text evidence="5">The sequence shown here is derived from an EMBL/GenBank/DDBJ whole genome shotgun (WGS) entry which is preliminary data.</text>
</comment>
<evidence type="ECO:0000259" key="4">
    <source>
        <dbReference type="Pfam" id="PF00561"/>
    </source>
</evidence>
<gene>
    <name evidence="5" type="ORF">ENV54_08945</name>
</gene>
<dbReference type="PANTHER" id="PTHR11005">
    <property type="entry name" value="LYSOSOMAL ACID LIPASE-RELATED"/>
    <property type="match status" value="1"/>
</dbReference>
<accession>A0A7C4EST2</accession>
<evidence type="ECO:0000256" key="2">
    <source>
        <dbReference type="ARBA" id="ARBA00023098"/>
    </source>
</evidence>
<dbReference type="SUPFAM" id="SSF53474">
    <property type="entry name" value="alpha/beta-Hydrolases"/>
    <property type="match status" value="1"/>
</dbReference>
<evidence type="ECO:0000256" key="3">
    <source>
        <dbReference type="SAM" id="Phobius"/>
    </source>
</evidence>
<proteinExistence type="predicted"/>
<name>A0A7C4EST2_9BACT</name>
<reference evidence="5" key="1">
    <citation type="journal article" date="2020" name="mSystems">
        <title>Genome- and Community-Level Interaction Insights into Carbon Utilization and Element Cycling Functions of Hydrothermarchaeota in Hydrothermal Sediment.</title>
        <authorList>
            <person name="Zhou Z."/>
            <person name="Liu Y."/>
            <person name="Xu W."/>
            <person name="Pan J."/>
            <person name="Luo Z.H."/>
            <person name="Li M."/>
        </authorList>
    </citation>
    <scope>NUCLEOTIDE SEQUENCE [LARGE SCALE GENOMIC DNA]</scope>
    <source>
        <strain evidence="5">SpSt-769</strain>
    </source>
</reference>
<keyword evidence="3" id="KW-0472">Membrane</keyword>
<organism evidence="5">
    <name type="scientific">Desulfomonile tiedjei</name>
    <dbReference type="NCBI Taxonomy" id="2358"/>
    <lineage>
        <taxon>Bacteria</taxon>
        <taxon>Pseudomonadati</taxon>
        <taxon>Thermodesulfobacteriota</taxon>
        <taxon>Desulfomonilia</taxon>
        <taxon>Desulfomonilales</taxon>
        <taxon>Desulfomonilaceae</taxon>
        <taxon>Desulfomonile</taxon>
    </lineage>
</organism>
<keyword evidence="2" id="KW-0443">Lipid metabolism</keyword>
<evidence type="ECO:0000313" key="5">
    <source>
        <dbReference type="EMBL" id="HGH61409.1"/>
    </source>
</evidence>
<keyword evidence="1" id="KW-0442">Lipid degradation</keyword>
<dbReference type="InterPro" id="IPR029058">
    <property type="entry name" value="AB_hydrolase_fold"/>
</dbReference>
<keyword evidence="5" id="KW-0378">Hydrolase</keyword>
<dbReference type="Pfam" id="PF00561">
    <property type="entry name" value="Abhydrolase_1"/>
    <property type="match status" value="1"/>
</dbReference>
<dbReference type="AlphaFoldDB" id="A0A7C4EST2"/>
<dbReference type="GO" id="GO:0016042">
    <property type="term" value="P:lipid catabolic process"/>
    <property type="evidence" value="ECO:0007669"/>
    <property type="project" value="UniProtKB-KW"/>
</dbReference>
<evidence type="ECO:0000256" key="1">
    <source>
        <dbReference type="ARBA" id="ARBA00022963"/>
    </source>
</evidence>
<feature type="domain" description="AB hydrolase-1" evidence="4">
    <location>
        <begin position="64"/>
        <end position="341"/>
    </location>
</feature>
<dbReference type="InterPro" id="IPR000073">
    <property type="entry name" value="AB_hydrolase_1"/>
</dbReference>
<dbReference type="Gene3D" id="3.40.50.1820">
    <property type="entry name" value="alpha/beta hydrolase"/>
    <property type="match status" value="1"/>
</dbReference>
<keyword evidence="3" id="KW-1133">Transmembrane helix</keyword>
<dbReference type="EMBL" id="DTGT01000279">
    <property type="protein sequence ID" value="HGH61409.1"/>
    <property type="molecule type" value="Genomic_DNA"/>
</dbReference>
<dbReference type="GO" id="GO:0016787">
    <property type="term" value="F:hydrolase activity"/>
    <property type="evidence" value="ECO:0007669"/>
    <property type="project" value="UniProtKB-KW"/>
</dbReference>